<gene>
    <name evidence="1" type="ORF">EV696_110107</name>
</gene>
<sequence>MRSSSVTDGKGNTMLLACKQWLLDAWRIEEEHSETRFPDALLLNELI</sequence>
<accession>A0A4R6UQI2</accession>
<dbReference type="Proteomes" id="UP000295375">
    <property type="component" value="Unassembled WGS sequence"/>
</dbReference>
<name>A0A4R6UQI2_9GAMM</name>
<evidence type="ECO:0000313" key="1">
    <source>
        <dbReference type="EMBL" id="TDQ47515.1"/>
    </source>
</evidence>
<organism evidence="1 2">
    <name type="scientific">Permianibacter aggregans</name>
    <dbReference type="NCBI Taxonomy" id="1510150"/>
    <lineage>
        <taxon>Bacteria</taxon>
        <taxon>Pseudomonadati</taxon>
        <taxon>Pseudomonadota</taxon>
        <taxon>Gammaproteobacteria</taxon>
        <taxon>Pseudomonadales</taxon>
        <taxon>Pseudomonadaceae</taxon>
        <taxon>Permianibacter</taxon>
    </lineage>
</organism>
<protein>
    <submittedName>
        <fullName evidence="1">Uncharacterized protein</fullName>
    </submittedName>
</protein>
<evidence type="ECO:0000313" key="2">
    <source>
        <dbReference type="Proteomes" id="UP000295375"/>
    </source>
</evidence>
<comment type="caution">
    <text evidence="1">The sequence shown here is derived from an EMBL/GenBank/DDBJ whole genome shotgun (WGS) entry which is preliminary data.</text>
</comment>
<proteinExistence type="predicted"/>
<dbReference type="AlphaFoldDB" id="A0A4R6UQI2"/>
<reference evidence="1 2" key="1">
    <citation type="submission" date="2019-03" db="EMBL/GenBank/DDBJ databases">
        <title>Genomic Encyclopedia of Type Strains, Phase IV (KMG-IV): sequencing the most valuable type-strain genomes for metagenomic binning, comparative biology and taxonomic classification.</title>
        <authorList>
            <person name="Goeker M."/>
        </authorList>
    </citation>
    <scope>NUCLEOTIDE SEQUENCE [LARGE SCALE GENOMIC DNA]</scope>
    <source>
        <strain evidence="1 2">DSM 103792</strain>
    </source>
</reference>
<keyword evidence="2" id="KW-1185">Reference proteome</keyword>
<dbReference type="EMBL" id="SNYM01000010">
    <property type="protein sequence ID" value="TDQ47515.1"/>
    <property type="molecule type" value="Genomic_DNA"/>
</dbReference>